<dbReference type="RefSeq" id="WP_164212295.1">
    <property type="nucleotide sequence ID" value="NZ_JAAGSC010000044.1"/>
</dbReference>
<feature type="transmembrane region" description="Helical" evidence="1">
    <location>
        <begin position="291"/>
        <end position="308"/>
    </location>
</feature>
<organism evidence="2 3">
    <name type="scientific">Wenzhouxiangella limi</name>
    <dbReference type="NCBI Taxonomy" id="2707351"/>
    <lineage>
        <taxon>Bacteria</taxon>
        <taxon>Pseudomonadati</taxon>
        <taxon>Pseudomonadota</taxon>
        <taxon>Gammaproteobacteria</taxon>
        <taxon>Chromatiales</taxon>
        <taxon>Wenzhouxiangellaceae</taxon>
        <taxon>Wenzhouxiangella</taxon>
    </lineage>
</organism>
<gene>
    <name evidence="2" type="ORF">G3I74_14345</name>
</gene>
<name>A0A845VIB6_9GAMM</name>
<feature type="transmembrane region" description="Helical" evidence="1">
    <location>
        <begin position="71"/>
        <end position="97"/>
    </location>
</feature>
<keyword evidence="1" id="KW-1133">Transmembrane helix</keyword>
<proteinExistence type="predicted"/>
<evidence type="ECO:0000313" key="2">
    <source>
        <dbReference type="EMBL" id="NDY96909.1"/>
    </source>
</evidence>
<feature type="transmembrane region" description="Helical" evidence="1">
    <location>
        <begin position="177"/>
        <end position="199"/>
    </location>
</feature>
<evidence type="ECO:0000313" key="3">
    <source>
        <dbReference type="Proteomes" id="UP000484885"/>
    </source>
</evidence>
<keyword evidence="3" id="KW-1185">Reference proteome</keyword>
<sequence length="315" mass="35098">MSTLANLWSLMRREVWESPFAFKWTPLGIGGLIILFTIVVLVLGSRFDAQMAFTVDAMRMFADMPPEQKRLLVSGALFASSNLVLQVMLLIILFYLAGSLYDDRKDRSILFWKSLPISDRVTVLSKLLTACIMVPALFLGAIILTHIVLLLIASSYALMAEINPLTHLWWPASLPRLWSVMALGLLVQALWLLPIYGWLLFCSSWAPRLPILIAIAIPAGLSIAQHSYSLISGFRLPELNLGLIMLKRLGSGVLPGNTTINLGNGLEELQFSEDLYLSFSGVLSHLLRPEMWIGLLIAAVLIFGAIFFRRRATDQ</sequence>
<evidence type="ECO:0000256" key="1">
    <source>
        <dbReference type="SAM" id="Phobius"/>
    </source>
</evidence>
<keyword evidence="1" id="KW-0472">Membrane</keyword>
<comment type="caution">
    <text evidence="2">The sequence shown here is derived from an EMBL/GenBank/DDBJ whole genome shotgun (WGS) entry which is preliminary data.</text>
</comment>
<accession>A0A845VIB6</accession>
<feature type="transmembrane region" description="Helical" evidence="1">
    <location>
        <begin position="127"/>
        <end position="157"/>
    </location>
</feature>
<feature type="transmembrane region" description="Helical" evidence="1">
    <location>
        <begin position="21"/>
        <end position="43"/>
    </location>
</feature>
<keyword evidence="1" id="KW-0812">Transmembrane</keyword>
<dbReference type="EMBL" id="JAAGSC010000044">
    <property type="protein sequence ID" value="NDY96909.1"/>
    <property type="molecule type" value="Genomic_DNA"/>
</dbReference>
<dbReference type="Proteomes" id="UP000484885">
    <property type="component" value="Unassembled WGS sequence"/>
</dbReference>
<protein>
    <submittedName>
        <fullName evidence="2">Uncharacterized protein</fullName>
    </submittedName>
</protein>
<dbReference type="AlphaFoldDB" id="A0A845VIB6"/>
<feature type="transmembrane region" description="Helical" evidence="1">
    <location>
        <begin position="211"/>
        <end position="231"/>
    </location>
</feature>
<reference evidence="2 3" key="1">
    <citation type="submission" date="2020-02" db="EMBL/GenBank/DDBJ databases">
        <authorList>
            <person name="Zhang X.-Y."/>
        </authorList>
    </citation>
    <scope>NUCLEOTIDE SEQUENCE [LARGE SCALE GENOMIC DNA]</scope>
    <source>
        <strain evidence="2 3">C33</strain>
    </source>
</reference>